<protein>
    <submittedName>
        <fullName evidence="5">Deoxynucleoside kinase</fullName>
    </submittedName>
</protein>
<accession>A0A3P3XI44</accession>
<dbReference type="InterPro" id="IPR002624">
    <property type="entry name" value="DCK/DGK"/>
</dbReference>
<feature type="binding site" evidence="3">
    <location>
        <begin position="10"/>
        <end position="18"/>
    </location>
    <ligand>
        <name>ATP</name>
        <dbReference type="ChEBI" id="CHEBI:30616"/>
    </ligand>
</feature>
<dbReference type="PANTHER" id="PTHR10513:SF35">
    <property type="entry name" value="DEOXYADENOSINE KINASE"/>
    <property type="match status" value="1"/>
</dbReference>
<reference evidence="5" key="1">
    <citation type="submission" date="2017-02" db="EMBL/GenBank/DDBJ databases">
        <authorList>
            <person name="Regsiter A."/>
            <person name="William W."/>
        </authorList>
    </citation>
    <scope>NUCLEOTIDE SEQUENCE</scope>
    <source>
        <strain evidence="5">Bib</strain>
    </source>
</reference>
<evidence type="ECO:0000313" key="5">
    <source>
        <dbReference type="EMBL" id="SLM12449.1"/>
    </source>
</evidence>
<gene>
    <name evidence="5" type="ORF">SPIROBIBN47_250043</name>
</gene>
<dbReference type="InterPro" id="IPR027417">
    <property type="entry name" value="P-loop_NTPase"/>
</dbReference>
<keyword evidence="5" id="KW-0418">Kinase</keyword>
<dbReference type="GO" id="GO:0019136">
    <property type="term" value="F:deoxynucleoside kinase activity"/>
    <property type="evidence" value="ECO:0007669"/>
    <property type="project" value="InterPro"/>
</dbReference>
<dbReference type="PANTHER" id="PTHR10513">
    <property type="entry name" value="DEOXYNUCLEOSIDE KINASE"/>
    <property type="match status" value="1"/>
</dbReference>
<dbReference type="CDD" id="cd01673">
    <property type="entry name" value="dNK"/>
    <property type="match status" value="1"/>
</dbReference>
<feature type="active site" description="Proton acceptor" evidence="1">
    <location>
        <position position="81"/>
    </location>
</feature>
<organism evidence="5">
    <name type="scientific">uncultured spirochete</name>
    <dbReference type="NCBI Taxonomy" id="156406"/>
    <lineage>
        <taxon>Bacteria</taxon>
        <taxon>Pseudomonadati</taxon>
        <taxon>Spirochaetota</taxon>
        <taxon>Spirochaetia</taxon>
        <taxon>Spirochaetales</taxon>
        <taxon>environmental samples</taxon>
    </lineage>
</organism>
<dbReference type="InterPro" id="IPR050566">
    <property type="entry name" value="Deoxyribonucleoside_kinase"/>
</dbReference>
<feature type="binding site" evidence="2">
    <location>
        <position position="46"/>
    </location>
    <ligand>
        <name>substrate</name>
    </ligand>
</feature>
<feature type="binding site" evidence="2">
    <location>
        <position position="87"/>
    </location>
    <ligand>
        <name>substrate</name>
    </ligand>
</feature>
<keyword evidence="5" id="KW-0808">Transferase</keyword>
<feature type="binding site" evidence="3">
    <location>
        <begin position="139"/>
        <end position="143"/>
    </location>
    <ligand>
        <name>ATP</name>
        <dbReference type="ChEBI" id="CHEBI:30616"/>
    </ligand>
</feature>
<proteinExistence type="predicted"/>
<feature type="binding site" evidence="3">
    <location>
        <begin position="183"/>
        <end position="185"/>
    </location>
    <ligand>
        <name>ATP</name>
        <dbReference type="ChEBI" id="CHEBI:30616"/>
    </ligand>
</feature>
<dbReference type="EMBL" id="FWDM01000018">
    <property type="protein sequence ID" value="SLM12449.1"/>
    <property type="molecule type" value="Genomic_DNA"/>
</dbReference>
<sequence length="215" mass="24883">MSRKYVVVAGNIGAGKSTLVNLLAEHLGFIAYFEPVSENPFLKDFYADMPRWAFQSQLFFLANRADMHRRLSADPHSVVQDRSLYEDAQVFAKNLYQQGIMGEREWRVYQNLYETLAEILPHPSLVIYIRASVPTLQARIARRGRDFEAAIPDSYLEGLNRLYEEWISSFTLAPILTIPGDSLDFVAESRDLQVILRTVRKRLEDNQPYLFPFEM</sequence>
<dbReference type="SUPFAM" id="SSF52540">
    <property type="entry name" value="P-loop containing nucleoside triphosphate hydrolases"/>
    <property type="match status" value="1"/>
</dbReference>
<dbReference type="Gene3D" id="3.40.50.300">
    <property type="entry name" value="P-loop containing nucleotide triphosphate hydrolases"/>
    <property type="match status" value="1"/>
</dbReference>
<feature type="binding site" evidence="2">
    <location>
        <position position="34"/>
    </location>
    <ligand>
        <name>substrate</name>
    </ligand>
</feature>
<feature type="domain" description="Deoxynucleoside kinase" evidence="4">
    <location>
        <begin position="7"/>
        <end position="201"/>
    </location>
</feature>
<evidence type="ECO:0000256" key="1">
    <source>
        <dbReference type="PIRSR" id="PIRSR000705-1"/>
    </source>
</evidence>
<dbReference type="InterPro" id="IPR031314">
    <property type="entry name" value="DNK_dom"/>
</dbReference>
<evidence type="ECO:0000256" key="2">
    <source>
        <dbReference type="PIRSR" id="PIRSR000705-2"/>
    </source>
</evidence>
<dbReference type="GO" id="GO:0005524">
    <property type="term" value="F:ATP binding"/>
    <property type="evidence" value="ECO:0007669"/>
    <property type="project" value="UniProtKB-KW"/>
</dbReference>
<feature type="binding site" evidence="2">
    <location>
        <position position="82"/>
    </location>
    <ligand>
        <name>substrate</name>
    </ligand>
</feature>
<dbReference type="GO" id="GO:0005737">
    <property type="term" value="C:cytoplasm"/>
    <property type="evidence" value="ECO:0007669"/>
    <property type="project" value="TreeGrafter"/>
</dbReference>
<feature type="binding site" evidence="2">
    <location>
        <position position="57"/>
    </location>
    <ligand>
        <name>substrate</name>
    </ligand>
</feature>
<dbReference type="AlphaFoldDB" id="A0A3P3XI44"/>
<keyword evidence="3" id="KW-0067">ATP-binding</keyword>
<evidence type="ECO:0000259" key="4">
    <source>
        <dbReference type="Pfam" id="PF01712"/>
    </source>
</evidence>
<keyword evidence="3" id="KW-0547">Nucleotide-binding</keyword>
<feature type="binding site" evidence="2">
    <location>
        <position position="148"/>
    </location>
    <ligand>
        <name>substrate</name>
    </ligand>
</feature>
<name>A0A3P3XI44_9SPIR</name>
<dbReference type="PIRSF" id="PIRSF000705">
    <property type="entry name" value="DNK"/>
    <property type="match status" value="1"/>
</dbReference>
<dbReference type="Pfam" id="PF01712">
    <property type="entry name" value="dNK"/>
    <property type="match status" value="1"/>
</dbReference>
<evidence type="ECO:0000256" key="3">
    <source>
        <dbReference type="PIRSR" id="PIRSR000705-3"/>
    </source>
</evidence>